<feature type="coiled-coil region" evidence="1">
    <location>
        <begin position="95"/>
        <end position="140"/>
    </location>
</feature>
<sequence>MRKRNLLKFFIINMVNNIFNFIKGGNMKKFVICFLPLFFIFAQLRTEEKDPREIIEKVRIYKLTEELDLSEEQTIKFFPKLKEMRRNEQEFHIQRIEMIKKLKELLEEKANEQEIVKVLNKLQELQKKRFESQLKEIEEIKQILTPEQQARFIIFQEEFEREIRDLIREVRGRRQLPPPER</sequence>
<keyword evidence="1" id="KW-0175">Coiled coil</keyword>
<proteinExistence type="predicted"/>
<evidence type="ECO:0008006" key="3">
    <source>
        <dbReference type="Google" id="ProtNLM"/>
    </source>
</evidence>
<dbReference type="Gene3D" id="1.20.120.1490">
    <property type="match status" value="1"/>
</dbReference>
<evidence type="ECO:0000313" key="2">
    <source>
        <dbReference type="EMBL" id="HHS62489.1"/>
    </source>
</evidence>
<gene>
    <name evidence="2" type="ORF">ENV70_02580</name>
</gene>
<dbReference type="AlphaFoldDB" id="A0A7C6EME5"/>
<protein>
    <recommendedName>
        <fullName evidence="3">Periplasmic heavy metal sensor</fullName>
    </recommendedName>
</protein>
<comment type="caution">
    <text evidence="2">The sequence shown here is derived from an EMBL/GenBank/DDBJ whole genome shotgun (WGS) entry which is preliminary data.</text>
</comment>
<evidence type="ECO:0000256" key="1">
    <source>
        <dbReference type="SAM" id="Coils"/>
    </source>
</evidence>
<accession>A0A7C6EME5</accession>
<dbReference type="EMBL" id="DTHJ01000056">
    <property type="protein sequence ID" value="HHS62489.1"/>
    <property type="molecule type" value="Genomic_DNA"/>
</dbReference>
<reference evidence="2" key="1">
    <citation type="journal article" date="2020" name="mSystems">
        <title>Genome- and Community-Level Interaction Insights into Carbon Utilization and Element Cycling Functions of Hydrothermarchaeota in Hydrothermal Sediment.</title>
        <authorList>
            <person name="Zhou Z."/>
            <person name="Liu Y."/>
            <person name="Xu W."/>
            <person name="Pan J."/>
            <person name="Luo Z.H."/>
            <person name="Li M."/>
        </authorList>
    </citation>
    <scope>NUCLEOTIDE SEQUENCE [LARGE SCALE GENOMIC DNA]</scope>
    <source>
        <strain evidence="2">SpSt-783</strain>
    </source>
</reference>
<name>A0A7C6EME5_UNCW3</name>
<organism evidence="2">
    <name type="scientific">candidate division WOR-3 bacterium</name>
    <dbReference type="NCBI Taxonomy" id="2052148"/>
    <lineage>
        <taxon>Bacteria</taxon>
        <taxon>Bacteria division WOR-3</taxon>
    </lineage>
</organism>